<comment type="subcellular location">
    <subcellularLocation>
        <location evidence="1 7">Cell membrane</location>
        <topology evidence="1 7">Multi-pass membrane protein</topology>
    </subcellularLocation>
</comment>
<dbReference type="EMBL" id="VMHE01000007">
    <property type="protein sequence ID" value="TSJ65836.1"/>
    <property type="molecule type" value="Genomic_DNA"/>
</dbReference>
<dbReference type="RefSeq" id="WP_144088401.1">
    <property type="nucleotide sequence ID" value="NZ_VMHE01000007.1"/>
</dbReference>
<evidence type="ECO:0000256" key="7">
    <source>
        <dbReference type="RuleBase" id="RU003942"/>
    </source>
</evidence>
<dbReference type="PANTHER" id="PTHR30561:SF0">
    <property type="entry name" value="GUANIDINIUM EXPORTER"/>
    <property type="match status" value="1"/>
</dbReference>
<feature type="transmembrane region" description="Helical" evidence="8">
    <location>
        <begin position="30"/>
        <end position="50"/>
    </location>
</feature>
<evidence type="ECO:0000256" key="8">
    <source>
        <dbReference type="SAM" id="Phobius"/>
    </source>
</evidence>
<dbReference type="Proteomes" id="UP000316425">
    <property type="component" value="Unassembled WGS sequence"/>
</dbReference>
<keyword evidence="4 7" id="KW-0812">Transmembrane</keyword>
<name>A0A556PN65_9BACI</name>
<feature type="transmembrane region" description="Helical" evidence="8">
    <location>
        <begin position="6"/>
        <end position="23"/>
    </location>
</feature>
<keyword evidence="2" id="KW-0813">Transport</keyword>
<keyword evidence="3" id="KW-1003">Cell membrane</keyword>
<evidence type="ECO:0000313" key="9">
    <source>
        <dbReference type="EMBL" id="TSJ65836.1"/>
    </source>
</evidence>
<dbReference type="InterPro" id="IPR045324">
    <property type="entry name" value="Small_multidrug_res"/>
</dbReference>
<dbReference type="InterPro" id="IPR037185">
    <property type="entry name" value="EmrE-like"/>
</dbReference>
<evidence type="ECO:0000256" key="2">
    <source>
        <dbReference type="ARBA" id="ARBA00022448"/>
    </source>
</evidence>
<accession>A0A556PN65</accession>
<feature type="transmembrane region" description="Helical" evidence="8">
    <location>
        <begin position="56"/>
        <end position="77"/>
    </location>
</feature>
<dbReference type="GO" id="GO:0005886">
    <property type="term" value="C:plasma membrane"/>
    <property type="evidence" value="ECO:0007669"/>
    <property type="project" value="UniProtKB-SubCell"/>
</dbReference>
<keyword evidence="6 8" id="KW-0472">Membrane</keyword>
<dbReference type="InterPro" id="IPR000390">
    <property type="entry name" value="Small_drug/metabolite_transptr"/>
</dbReference>
<dbReference type="Pfam" id="PF00893">
    <property type="entry name" value="Multi_Drug_Res"/>
    <property type="match status" value="1"/>
</dbReference>
<proteinExistence type="inferred from homology"/>
<dbReference type="Gene3D" id="1.10.3730.20">
    <property type="match status" value="1"/>
</dbReference>
<feature type="transmembrane region" description="Helical" evidence="8">
    <location>
        <begin position="84"/>
        <end position="103"/>
    </location>
</feature>
<comment type="caution">
    <text evidence="9">The sequence shown here is derived from an EMBL/GenBank/DDBJ whole genome shotgun (WGS) entry which is preliminary data.</text>
</comment>
<reference evidence="9 10" key="1">
    <citation type="submission" date="2019-07" db="EMBL/GenBank/DDBJ databases">
        <title>Allobacillus sp. nov. SKP isolated from shrimp paste of Euphausiacea.</title>
        <authorList>
            <person name="Kanchanasin P."/>
            <person name="Tanasupawat S."/>
            <person name="Shi W."/>
            <person name="Wu L."/>
            <person name="Ma J."/>
        </authorList>
    </citation>
    <scope>NUCLEOTIDE SEQUENCE [LARGE SCALE GENOMIC DNA]</scope>
    <source>
        <strain evidence="9 10">SKP4-8</strain>
    </source>
</reference>
<evidence type="ECO:0000256" key="3">
    <source>
        <dbReference type="ARBA" id="ARBA00022475"/>
    </source>
</evidence>
<dbReference type="OrthoDB" id="21828at2"/>
<organism evidence="9 10">
    <name type="scientific">Allobacillus salarius</name>
    <dbReference type="NCBI Taxonomy" id="1955272"/>
    <lineage>
        <taxon>Bacteria</taxon>
        <taxon>Bacillati</taxon>
        <taxon>Bacillota</taxon>
        <taxon>Bacilli</taxon>
        <taxon>Bacillales</taxon>
        <taxon>Bacillaceae</taxon>
        <taxon>Allobacillus</taxon>
    </lineage>
</organism>
<evidence type="ECO:0000256" key="1">
    <source>
        <dbReference type="ARBA" id="ARBA00004651"/>
    </source>
</evidence>
<dbReference type="AlphaFoldDB" id="A0A556PN65"/>
<dbReference type="GO" id="GO:0022857">
    <property type="term" value="F:transmembrane transporter activity"/>
    <property type="evidence" value="ECO:0007669"/>
    <property type="project" value="InterPro"/>
</dbReference>
<keyword evidence="10" id="KW-1185">Reference proteome</keyword>
<evidence type="ECO:0000256" key="4">
    <source>
        <dbReference type="ARBA" id="ARBA00022692"/>
    </source>
</evidence>
<comment type="similarity">
    <text evidence="7">Belongs to the drug/metabolite transporter (DMT) superfamily. Small multidrug resistance (SMR) (TC 2.A.7.1) family.</text>
</comment>
<keyword evidence="5 8" id="KW-1133">Transmembrane helix</keyword>
<evidence type="ECO:0000313" key="10">
    <source>
        <dbReference type="Proteomes" id="UP000316425"/>
    </source>
</evidence>
<dbReference type="PANTHER" id="PTHR30561">
    <property type="entry name" value="SMR FAMILY PROTON-DEPENDENT DRUG EFFLUX TRANSPORTER SUGE"/>
    <property type="match status" value="1"/>
</dbReference>
<evidence type="ECO:0000256" key="5">
    <source>
        <dbReference type="ARBA" id="ARBA00022989"/>
    </source>
</evidence>
<gene>
    <name evidence="9" type="ORF">FPQ13_05885</name>
</gene>
<sequence length="104" mass="11339">MGWVYVSFAAILELVGVIGLNKFSERKTFFHTLLFFGGFGGAFLFLYTSFNYLQVSVAYAVWIGIGTAAAVIVNMIFFNESKSLGRIISLIIIIIGVTGLKAVS</sequence>
<evidence type="ECO:0000256" key="6">
    <source>
        <dbReference type="ARBA" id="ARBA00023136"/>
    </source>
</evidence>
<dbReference type="SUPFAM" id="SSF103481">
    <property type="entry name" value="Multidrug resistance efflux transporter EmrE"/>
    <property type="match status" value="1"/>
</dbReference>
<protein>
    <submittedName>
        <fullName evidence="9">QacE family quaternary ammonium compound efflux SMR transporter</fullName>
    </submittedName>
</protein>